<evidence type="ECO:0000313" key="2">
    <source>
        <dbReference type="EMBL" id="UVC49728.1"/>
    </source>
</evidence>
<dbReference type="EMBL" id="CP056070">
    <property type="protein sequence ID" value="UVC49728.1"/>
    <property type="molecule type" value="Genomic_DNA"/>
</dbReference>
<name>A0A976SIZ7_THEOR</name>
<proteinExistence type="predicted"/>
<accession>A0A976SIZ7</accession>
<evidence type="ECO:0008006" key="4">
    <source>
        <dbReference type="Google" id="ProtNLM"/>
    </source>
</evidence>
<evidence type="ECO:0000256" key="1">
    <source>
        <dbReference type="SAM" id="SignalP"/>
    </source>
</evidence>
<keyword evidence="1" id="KW-0732">Signal</keyword>
<gene>
    <name evidence="2" type="ORF">MACK_003838</name>
</gene>
<feature type="chain" id="PRO_5036995266" description="Signal peptide containing protein" evidence="1">
    <location>
        <begin position="20"/>
        <end position="265"/>
    </location>
</feature>
<feature type="signal peptide" evidence="1">
    <location>
        <begin position="1"/>
        <end position="19"/>
    </location>
</feature>
<organism evidence="2 3">
    <name type="scientific">Theileria orientalis</name>
    <dbReference type="NCBI Taxonomy" id="68886"/>
    <lineage>
        <taxon>Eukaryota</taxon>
        <taxon>Sar</taxon>
        <taxon>Alveolata</taxon>
        <taxon>Apicomplexa</taxon>
        <taxon>Aconoidasida</taxon>
        <taxon>Piroplasmida</taxon>
        <taxon>Theileriidae</taxon>
        <taxon>Theileria</taxon>
    </lineage>
</organism>
<dbReference type="Proteomes" id="UP000244811">
    <property type="component" value="Chromosome 3"/>
</dbReference>
<dbReference type="AlphaFoldDB" id="A0A976SIZ7"/>
<evidence type="ECO:0000313" key="3">
    <source>
        <dbReference type="Proteomes" id="UP000244811"/>
    </source>
</evidence>
<protein>
    <recommendedName>
        <fullName evidence="4">Signal peptide containing protein</fullName>
    </recommendedName>
</protein>
<reference evidence="2" key="1">
    <citation type="submission" date="2022-07" db="EMBL/GenBank/DDBJ databases">
        <title>Evaluation of T. orientalis genome assembly methods using nanopore sequencing and analysis of variation between genomes.</title>
        <authorList>
            <person name="Yam J."/>
            <person name="Micallef M.L."/>
            <person name="Liu M."/>
            <person name="Djordjevic S.P."/>
            <person name="Bogema D.R."/>
            <person name="Jenkins C."/>
        </authorList>
    </citation>
    <scope>NUCLEOTIDE SEQUENCE</scope>
    <source>
        <strain evidence="2">Goon Nure</strain>
    </source>
</reference>
<sequence length="265" mass="31144">MFTHFIFTTIITLISHSLCVNIHYNINGSNNDLVIKTEFRAIFTSTSAIIPRGDIEIVEVIEDDIVLWEHEKDDEVCNFVVIFRFEEFVTLVCLKITSEDQSYKLHFIKENGIWEMLERQHFDEILDDMKSKIPTDKHILLDIQNPDEEKVKVSRRNTGGADFITFTTNYPYSTIKVVDGRSVIWRGSYNDDCCIDCAVYLKNENFELLQAFLCSGDKVGFKFFSKVEDRWKTIDQDQFYSNLKTLDMEEDDRIYHECRKRMCSS</sequence>